<protein>
    <submittedName>
        <fullName evidence="2">HNH endonuclease</fullName>
    </submittedName>
</protein>
<evidence type="ECO:0000259" key="1">
    <source>
        <dbReference type="Pfam" id="PF14279"/>
    </source>
</evidence>
<dbReference type="InterPro" id="IPR029471">
    <property type="entry name" value="HNH_5"/>
</dbReference>
<feature type="domain" description="HNH endonuclease 5" evidence="1">
    <location>
        <begin position="3"/>
        <end position="44"/>
    </location>
</feature>
<name>A0ABY4TK80_9FIRM</name>
<proteinExistence type="predicted"/>
<dbReference type="RefSeq" id="WP_250341703.1">
    <property type="nucleotide sequence ID" value="NZ_CP097885.1"/>
</dbReference>
<gene>
    <name evidence="2" type="ORF">M9426_06455</name>
</gene>
<keyword evidence="2" id="KW-0378">Hydrolase</keyword>
<evidence type="ECO:0000313" key="2">
    <source>
        <dbReference type="EMBL" id="URN40892.1"/>
    </source>
</evidence>
<dbReference type="GO" id="GO:0004519">
    <property type="term" value="F:endonuclease activity"/>
    <property type="evidence" value="ECO:0007669"/>
    <property type="project" value="UniProtKB-KW"/>
</dbReference>
<accession>A0ABY4TK80</accession>
<dbReference type="Pfam" id="PF14279">
    <property type="entry name" value="HNH_5"/>
    <property type="match status" value="1"/>
</dbReference>
<evidence type="ECO:0000313" key="3">
    <source>
        <dbReference type="Proteomes" id="UP001056218"/>
    </source>
</evidence>
<dbReference type="Proteomes" id="UP001056218">
    <property type="component" value="Chromosome"/>
</dbReference>
<keyword evidence="2" id="KW-0255">Endonuclease</keyword>
<sequence length="369" mass="43325">MNCMYCGKDSSSSKNQEHIISAFLGGKSKLPLGYVCDECNNNFSKIELSVSREGLIGMMRSFEGPGKRGSISDSKKFIGNIGKTKDVYGRTNFIYMSKGKPYVINSISIEYYEFLKNERIHGHIKDEDTYNDFFNNLIKIDENNLKMEKRNYDIGDNEIIFYYDYPHANRQKIKNFNKKYYKVIYGKCIEQSEVKEVFSKLKNPKSSVRYNISENTQEKPIVDFSCTIDVKALDKFAIKTMLNTLAYFEGKEILDEDSFYKYKKHILNENSKNMYCHGTNNGICSVFKSKYIPQKMEFNHFCFYQYNHLLKKIFLVLNLYNCLEFGLYIPYCGELKCNENGIFVNFKEQIDYSYYDFILGNFKPEYPNL</sequence>
<dbReference type="EMBL" id="CP097885">
    <property type="protein sequence ID" value="URN40892.1"/>
    <property type="molecule type" value="Genomic_DNA"/>
</dbReference>
<keyword evidence="3" id="KW-1185">Reference proteome</keyword>
<keyword evidence="2" id="KW-0540">Nuclease</keyword>
<organism evidence="2 3">
    <name type="scientific">Peptoniphilus genitalis</name>
    <dbReference type="NCBI Taxonomy" id="3036303"/>
    <lineage>
        <taxon>Bacteria</taxon>
        <taxon>Bacillati</taxon>
        <taxon>Bacillota</taxon>
        <taxon>Tissierellia</taxon>
        <taxon>Tissierellales</taxon>
        <taxon>Peptoniphilaceae</taxon>
        <taxon>Peptoniphilus</taxon>
    </lineage>
</organism>
<reference evidence="2 3" key="1">
    <citation type="submission" date="2022-05" db="EMBL/GenBank/DDBJ databases">
        <title>Identification of Peptoniphilus vaginalis-like Bacteria, Peptoniphilus septimus sp. nov. from Blood Cultures in a Cervical Cancer Patient receiving Chemotherapy: Case and Implications.</title>
        <authorList>
            <person name="Zhan X.-Y."/>
        </authorList>
    </citation>
    <scope>NUCLEOTIDE SEQUENCE [LARGE SCALE GENOMIC DNA]</scope>
    <source>
        <strain evidence="2 3">SAHP1</strain>
    </source>
</reference>